<comment type="caution">
    <text evidence="6">The sequence shown here is derived from an EMBL/GenBank/DDBJ whole genome shotgun (WGS) entry which is preliminary data.</text>
</comment>
<proteinExistence type="inferred from homology"/>
<keyword evidence="4 5" id="KW-0408">Iron</keyword>
<keyword evidence="7" id="KW-1185">Reference proteome</keyword>
<dbReference type="PANTHER" id="PTHR10543">
    <property type="entry name" value="BETA-CAROTENE DIOXYGENASE"/>
    <property type="match status" value="1"/>
</dbReference>
<evidence type="ECO:0000256" key="3">
    <source>
        <dbReference type="ARBA" id="ARBA00023002"/>
    </source>
</evidence>
<name>A0A226EJE8_FOLCA</name>
<dbReference type="PANTHER" id="PTHR10543:SF24">
    <property type="entry name" value="CAROTENOID ISOMEROOXYGENASE"/>
    <property type="match status" value="1"/>
</dbReference>
<organism evidence="6 7">
    <name type="scientific">Folsomia candida</name>
    <name type="common">Springtail</name>
    <dbReference type="NCBI Taxonomy" id="158441"/>
    <lineage>
        <taxon>Eukaryota</taxon>
        <taxon>Metazoa</taxon>
        <taxon>Ecdysozoa</taxon>
        <taxon>Arthropoda</taxon>
        <taxon>Hexapoda</taxon>
        <taxon>Collembola</taxon>
        <taxon>Entomobryomorpha</taxon>
        <taxon>Isotomoidea</taxon>
        <taxon>Isotomidae</taxon>
        <taxon>Proisotominae</taxon>
        <taxon>Folsomia</taxon>
    </lineage>
</organism>
<dbReference type="GO" id="GO:0042574">
    <property type="term" value="P:retinal metabolic process"/>
    <property type="evidence" value="ECO:0007669"/>
    <property type="project" value="TreeGrafter"/>
</dbReference>
<evidence type="ECO:0000256" key="1">
    <source>
        <dbReference type="ARBA" id="ARBA00006787"/>
    </source>
</evidence>
<dbReference type="GO" id="GO:0010436">
    <property type="term" value="F:carotenoid dioxygenase activity"/>
    <property type="evidence" value="ECO:0007669"/>
    <property type="project" value="TreeGrafter"/>
</dbReference>
<dbReference type="OMA" id="SESCHIH"/>
<evidence type="ECO:0000256" key="2">
    <source>
        <dbReference type="ARBA" id="ARBA00022723"/>
    </source>
</evidence>
<dbReference type="AlphaFoldDB" id="A0A226EJE8"/>
<dbReference type="Proteomes" id="UP000198287">
    <property type="component" value="Unassembled WGS sequence"/>
</dbReference>
<dbReference type="OrthoDB" id="1069523at2759"/>
<comment type="cofactor">
    <cofactor evidence="5">
        <name>Fe(2+)</name>
        <dbReference type="ChEBI" id="CHEBI:29033"/>
    </cofactor>
    <text evidence="5">Binds 1 Fe(2+) ion per subunit.</text>
</comment>
<sequence length="530" mass="60104">MAKVNFGNIFRNQEDMESPEIAKLTAPIPSWVNGSYIRIGPALWDIGEITVNHFLDGYSMFTKFDIRDGKVLYQKKFLQSEAYRKAIAAKKPVFAEFATPSHISKGFFSQVVNAFSSKGITDNDSLNLFSVEGELFAASESCHIHNFKKNNLETGDRFDFYKLFGVHMACSHPQRDAIGDLYNIATSFTTGCKYQIIKVPNVGTGNAKDALKKTTNFATIYPSWNTCFSYYHSFAMTENYIVMIEQPLLINFVKLADVKLKAKAIVDILEWSPSEKNRFHIVDKRTGEVFKTKIYSAIPFFFFHLANSYEDDGHIVIDVDAYPDSSIFDTMMMGRLRKRELDGADVCRLTRFVIPIIKNVKDVDKGEYLSTLTYTSANAIREGDHIVLSREEIGAPGFEGPNVSPIKHFKKHRYVYGSGTCCNGFYANALCRVDTETKETILWREEPYFFLGEPEFLPSPNATEDDEGIILSAVSDGRDNGKDFLLFIDAKTMTEVSRAVFDNQIPQCVHGQFLPDKKMRNCFPSHYVTF</sequence>
<keyword evidence="2 5" id="KW-0479">Metal-binding</keyword>
<dbReference type="STRING" id="158441.A0A226EJE8"/>
<comment type="similarity">
    <text evidence="1">Belongs to the carotenoid oxygenase family.</text>
</comment>
<keyword evidence="3" id="KW-0560">Oxidoreductase</keyword>
<dbReference type="Pfam" id="PF03055">
    <property type="entry name" value="RPE65"/>
    <property type="match status" value="1"/>
</dbReference>
<evidence type="ECO:0000256" key="4">
    <source>
        <dbReference type="ARBA" id="ARBA00023004"/>
    </source>
</evidence>
<evidence type="ECO:0000313" key="6">
    <source>
        <dbReference type="EMBL" id="OXA57762.1"/>
    </source>
</evidence>
<protein>
    <recommendedName>
        <fullName evidence="8">Beta,beta-carotene 15,15'-monooxygenase</fullName>
    </recommendedName>
</protein>
<reference evidence="6 7" key="1">
    <citation type="submission" date="2015-12" db="EMBL/GenBank/DDBJ databases">
        <title>The genome of Folsomia candida.</title>
        <authorList>
            <person name="Faddeeva A."/>
            <person name="Derks M.F."/>
            <person name="Anvar Y."/>
            <person name="Smit S."/>
            <person name="Van Straalen N."/>
            <person name="Roelofs D."/>
        </authorList>
    </citation>
    <scope>NUCLEOTIDE SEQUENCE [LARGE SCALE GENOMIC DNA]</scope>
    <source>
        <strain evidence="6 7">VU population</strain>
        <tissue evidence="6">Whole body</tissue>
    </source>
</reference>
<feature type="binding site" evidence="5">
    <location>
        <position position="510"/>
    </location>
    <ligand>
        <name>Fe cation</name>
        <dbReference type="ChEBI" id="CHEBI:24875"/>
        <note>catalytic</note>
    </ligand>
</feature>
<dbReference type="InterPro" id="IPR004294">
    <property type="entry name" value="Carotenoid_Oase"/>
</dbReference>
<feature type="binding site" evidence="5">
    <location>
        <position position="232"/>
    </location>
    <ligand>
        <name>Fe cation</name>
        <dbReference type="ChEBI" id="CHEBI:24875"/>
        <note>catalytic</note>
    </ligand>
</feature>
<gene>
    <name evidence="6" type="ORF">Fcan01_07858</name>
</gene>
<evidence type="ECO:0000313" key="7">
    <source>
        <dbReference type="Proteomes" id="UP000198287"/>
    </source>
</evidence>
<evidence type="ECO:0000256" key="5">
    <source>
        <dbReference type="PIRSR" id="PIRSR604294-1"/>
    </source>
</evidence>
<accession>A0A226EJE8</accession>
<evidence type="ECO:0008006" key="8">
    <source>
        <dbReference type="Google" id="ProtNLM"/>
    </source>
</evidence>
<feature type="binding site" evidence="5">
    <location>
        <position position="172"/>
    </location>
    <ligand>
        <name>Fe cation</name>
        <dbReference type="ChEBI" id="CHEBI:24875"/>
        <note>catalytic</note>
    </ligand>
</feature>
<dbReference type="GO" id="GO:0016121">
    <property type="term" value="P:carotene catabolic process"/>
    <property type="evidence" value="ECO:0007669"/>
    <property type="project" value="TreeGrafter"/>
</dbReference>
<feature type="binding site" evidence="5">
    <location>
        <position position="304"/>
    </location>
    <ligand>
        <name>Fe cation</name>
        <dbReference type="ChEBI" id="CHEBI:24875"/>
        <note>catalytic</note>
    </ligand>
</feature>
<dbReference type="GO" id="GO:0003834">
    <property type="term" value="F:beta-carotene 15,15'-dioxygenase activity"/>
    <property type="evidence" value="ECO:0007669"/>
    <property type="project" value="TreeGrafter"/>
</dbReference>
<dbReference type="GO" id="GO:0046872">
    <property type="term" value="F:metal ion binding"/>
    <property type="evidence" value="ECO:0007669"/>
    <property type="project" value="UniProtKB-KW"/>
</dbReference>
<dbReference type="EMBL" id="LNIX01000003">
    <property type="protein sequence ID" value="OXA57762.1"/>
    <property type="molecule type" value="Genomic_DNA"/>
</dbReference>